<keyword evidence="8" id="KW-0496">Mitochondrion</keyword>
<dbReference type="InterPro" id="IPR004161">
    <property type="entry name" value="EFTu-like_2"/>
</dbReference>
<dbReference type="FunFam" id="3.40.50.300:FF:000003">
    <property type="entry name" value="Elongation factor Tu"/>
    <property type="match status" value="1"/>
</dbReference>
<comment type="subcellular location">
    <subcellularLocation>
        <location evidence="1">Mitochondrion</location>
    </subcellularLocation>
</comment>
<dbReference type="PANTHER" id="PTHR43721:SF36">
    <property type="entry name" value="ELONGATION FACTOR TU, MITOCHONDRIAL"/>
    <property type="match status" value="1"/>
</dbReference>
<dbReference type="PANTHER" id="PTHR43721">
    <property type="entry name" value="ELONGATION FACTOR TU-RELATED"/>
    <property type="match status" value="1"/>
</dbReference>
<dbReference type="InterPro" id="IPR050055">
    <property type="entry name" value="EF-Tu_GTPase"/>
</dbReference>
<dbReference type="EC" id="3.6.5.3" evidence="3"/>
<evidence type="ECO:0000256" key="5">
    <source>
        <dbReference type="ARBA" id="ARBA00022741"/>
    </source>
</evidence>
<dbReference type="CDD" id="cd01884">
    <property type="entry name" value="EF_Tu"/>
    <property type="match status" value="1"/>
</dbReference>
<accession>A0A498S5N4</accession>
<evidence type="ECO:0000256" key="10">
    <source>
        <dbReference type="ARBA" id="ARBA00051990"/>
    </source>
</evidence>
<keyword evidence="14" id="KW-1185">Reference proteome</keyword>
<evidence type="ECO:0000259" key="12">
    <source>
        <dbReference type="PROSITE" id="PS51722"/>
    </source>
</evidence>
<dbReference type="SUPFAM" id="SSF50447">
    <property type="entry name" value="Translation proteins"/>
    <property type="match status" value="1"/>
</dbReference>
<evidence type="ECO:0000256" key="11">
    <source>
        <dbReference type="SAM" id="MobiDB-lite"/>
    </source>
</evidence>
<name>A0A498S5N4_ACAVI</name>
<evidence type="ECO:0000256" key="3">
    <source>
        <dbReference type="ARBA" id="ARBA00011986"/>
    </source>
</evidence>
<dbReference type="NCBIfam" id="NF000766">
    <property type="entry name" value="PRK00049.1"/>
    <property type="match status" value="1"/>
</dbReference>
<keyword evidence="7" id="KW-0648">Protein biosynthesis</keyword>
<feature type="region of interest" description="Disordered" evidence="11">
    <location>
        <begin position="475"/>
        <end position="501"/>
    </location>
</feature>
<keyword evidence="5" id="KW-0547">Nucleotide-binding</keyword>
<dbReference type="PRINTS" id="PR00315">
    <property type="entry name" value="ELONGATNFCT"/>
</dbReference>
<dbReference type="GO" id="GO:0003924">
    <property type="term" value="F:GTPase activity"/>
    <property type="evidence" value="ECO:0007669"/>
    <property type="project" value="InterPro"/>
</dbReference>
<gene>
    <name evidence="13" type="ORF">NAV_LOCUS1776</name>
</gene>
<reference evidence="13 14" key="1">
    <citation type="submission" date="2018-08" db="EMBL/GenBank/DDBJ databases">
        <authorList>
            <person name="Laetsch R D."/>
            <person name="Stevens L."/>
            <person name="Kumar S."/>
            <person name="Blaxter L. M."/>
        </authorList>
    </citation>
    <scope>NUCLEOTIDE SEQUENCE [LARGE SCALE GENOMIC DNA]</scope>
</reference>
<sequence>MLAYSVCNRSMLASFKTVGAAGGFRENFLTKLAQVQHARCFAVPGTKQVYKRTKPHLNVGTIGHVDHGKTTLSSAITKVLASKKGAKFRKYEEIDNAPEEKARGITINAFHLEYETEKRHYAHIDCPGHADYIKNMITGTAQMEGAILVVAATEGAMPQTREHLLLARQVGIPLKNIAVYLNKVDEVPDKETHELVEMEIRELLSELSYPSESPVVFGSALCALEEKNPEIGEKSIWKLLDILDNSFVIPERHQNTEVMFPAEHVYAIKGRGTVITGKLERGSLKKGDKVEIVGAGKEPVKSVVSSLETFRKSLDVAEPGDQLGILLRGVESKAVRRGSVLLPQEHKHVPTDKVEAQLYILKPEEGGTKMPIANYFTEHLFSLTWDCGAVVKIKGKDFIMPGEVGEVELHMSAVQFIEPQQRFTIRKDPVTIGTGVFTKLHPPRTEAEKDKKAMKAAMKAEMERLGFNPYGEQMERRLKPDYSNSPKQAEISKLFEESAGK</sequence>
<evidence type="ECO:0000313" key="13">
    <source>
        <dbReference type="EMBL" id="VBB26946.1"/>
    </source>
</evidence>
<dbReference type="Pfam" id="PF03143">
    <property type="entry name" value="GTP_EFTU_D3"/>
    <property type="match status" value="1"/>
</dbReference>
<dbReference type="InterPro" id="IPR041709">
    <property type="entry name" value="EF-Tu_GTP-bd"/>
</dbReference>
<dbReference type="Gene3D" id="2.40.30.10">
    <property type="entry name" value="Translation factors"/>
    <property type="match status" value="2"/>
</dbReference>
<dbReference type="GO" id="GO:0003746">
    <property type="term" value="F:translation elongation factor activity"/>
    <property type="evidence" value="ECO:0007669"/>
    <property type="project" value="UniProtKB-KW"/>
</dbReference>
<protein>
    <recommendedName>
        <fullName evidence="4">Elongation factor Tu, mitochondrial</fullName>
        <ecNumber evidence="3">3.6.5.3</ecNumber>
    </recommendedName>
</protein>
<evidence type="ECO:0000256" key="8">
    <source>
        <dbReference type="ARBA" id="ARBA00023128"/>
    </source>
</evidence>
<dbReference type="NCBIfam" id="NF009373">
    <property type="entry name" value="PRK12736.1"/>
    <property type="match status" value="1"/>
</dbReference>
<organism evidence="13 14">
    <name type="scientific">Acanthocheilonema viteae</name>
    <name type="common">Filarial nematode worm</name>
    <name type="synonym">Dipetalonema viteae</name>
    <dbReference type="NCBI Taxonomy" id="6277"/>
    <lineage>
        <taxon>Eukaryota</taxon>
        <taxon>Metazoa</taxon>
        <taxon>Ecdysozoa</taxon>
        <taxon>Nematoda</taxon>
        <taxon>Chromadorea</taxon>
        <taxon>Rhabditida</taxon>
        <taxon>Spirurina</taxon>
        <taxon>Spiruromorpha</taxon>
        <taxon>Filarioidea</taxon>
        <taxon>Onchocercidae</taxon>
        <taxon>Acanthocheilonema</taxon>
    </lineage>
</organism>
<dbReference type="AlphaFoldDB" id="A0A498S5N4"/>
<dbReference type="InterPro" id="IPR000795">
    <property type="entry name" value="T_Tr_GTP-bd_dom"/>
</dbReference>
<dbReference type="InterPro" id="IPR027417">
    <property type="entry name" value="P-loop_NTPase"/>
</dbReference>
<dbReference type="STRING" id="6277.A0A498S5N4"/>
<dbReference type="PROSITE" id="PS51722">
    <property type="entry name" value="G_TR_2"/>
    <property type="match status" value="1"/>
</dbReference>
<evidence type="ECO:0000256" key="6">
    <source>
        <dbReference type="ARBA" id="ARBA00022768"/>
    </source>
</evidence>
<dbReference type="GO" id="GO:0005525">
    <property type="term" value="F:GTP binding"/>
    <property type="evidence" value="ECO:0007669"/>
    <property type="project" value="UniProtKB-KW"/>
</dbReference>
<dbReference type="GO" id="GO:0070125">
    <property type="term" value="P:mitochondrial translational elongation"/>
    <property type="evidence" value="ECO:0007669"/>
    <property type="project" value="TreeGrafter"/>
</dbReference>
<dbReference type="Pfam" id="PF00009">
    <property type="entry name" value="GTP_EFTU"/>
    <property type="match status" value="1"/>
</dbReference>
<dbReference type="Pfam" id="PF03144">
    <property type="entry name" value="GTP_EFTU_D2"/>
    <property type="match status" value="1"/>
</dbReference>
<dbReference type="OrthoDB" id="2067at2759"/>
<dbReference type="Proteomes" id="UP000276991">
    <property type="component" value="Unassembled WGS sequence"/>
</dbReference>
<evidence type="ECO:0000256" key="7">
    <source>
        <dbReference type="ARBA" id="ARBA00022917"/>
    </source>
</evidence>
<feature type="domain" description="Tr-type G" evidence="12">
    <location>
        <begin position="54"/>
        <end position="251"/>
    </location>
</feature>
<comment type="catalytic activity">
    <reaction evidence="10">
        <text>GTP + H2O = GDP + phosphate + H(+)</text>
        <dbReference type="Rhea" id="RHEA:19669"/>
        <dbReference type="ChEBI" id="CHEBI:15377"/>
        <dbReference type="ChEBI" id="CHEBI:15378"/>
        <dbReference type="ChEBI" id="CHEBI:37565"/>
        <dbReference type="ChEBI" id="CHEBI:43474"/>
        <dbReference type="ChEBI" id="CHEBI:58189"/>
        <dbReference type="EC" id="3.6.5.3"/>
    </reaction>
    <physiologicalReaction direction="left-to-right" evidence="10">
        <dbReference type="Rhea" id="RHEA:19670"/>
    </physiologicalReaction>
</comment>
<comment type="similarity">
    <text evidence="2">Belongs to the TRAFAC class translation factor GTPase superfamily. Classic translation factor GTPase family. EF-Tu/EF-1A subfamily.</text>
</comment>
<dbReference type="SUPFAM" id="SSF50465">
    <property type="entry name" value="EF-Tu/eEF-1alpha/eIF2-gamma C-terminal domain"/>
    <property type="match status" value="1"/>
</dbReference>
<evidence type="ECO:0000256" key="2">
    <source>
        <dbReference type="ARBA" id="ARBA00007249"/>
    </source>
</evidence>
<dbReference type="SUPFAM" id="SSF52540">
    <property type="entry name" value="P-loop containing nucleoside triphosphate hydrolases"/>
    <property type="match status" value="1"/>
</dbReference>
<evidence type="ECO:0000256" key="9">
    <source>
        <dbReference type="ARBA" id="ARBA00023134"/>
    </source>
</evidence>
<dbReference type="Gene3D" id="3.40.50.300">
    <property type="entry name" value="P-loop containing nucleotide triphosphate hydrolases"/>
    <property type="match status" value="1"/>
</dbReference>
<evidence type="ECO:0000313" key="14">
    <source>
        <dbReference type="Proteomes" id="UP000276991"/>
    </source>
</evidence>
<dbReference type="InterPro" id="IPR009001">
    <property type="entry name" value="Transl_elong_EF1A/Init_IF2_C"/>
</dbReference>
<evidence type="ECO:0000256" key="4">
    <source>
        <dbReference type="ARBA" id="ARBA00017898"/>
    </source>
</evidence>
<proteinExistence type="inferred from homology"/>
<keyword evidence="9" id="KW-0342">GTP-binding</keyword>
<dbReference type="GO" id="GO:0005739">
    <property type="term" value="C:mitochondrion"/>
    <property type="evidence" value="ECO:0007669"/>
    <property type="project" value="UniProtKB-SubCell"/>
</dbReference>
<dbReference type="InterPro" id="IPR004160">
    <property type="entry name" value="Transl_elong_EFTu/EF1A_C"/>
</dbReference>
<evidence type="ECO:0000256" key="1">
    <source>
        <dbReference type="ARBA" id="ARBA00004173"/>
    </source>
</evidence>
<dbReference type="InterPro" id="IPR009000">
    <property type="entry name" value="Transl_B-barrel_sf"/>
</dbReference>
<dbReference type="FunFam" id="2.40.30.10:FF:000001">
    <property type="entry name" value="Elongation factor Tu"/>
    <property type="match status" value="1"/>
</dbReference>
<keyword evidence="6" id="KW-0251">Elongation factor</keyword>
<dbReference type="EMBL" id="UPTC01000161">
    <property type="protein sequence ID" value="VBB26946.1"/>
    <property type="molecule type" value="Genomic_DNA"/>
</dbReference>